<evidence type="ECO:0000256" key="2">
    <source>
        <dbReference type="ARBA" id="ARBA00022771"/>
    </source>
</evidence>
<gene>
    <name evidence="8" type="ORF">K444DRAFT_392064</name>
</gene>
<dbReference type="OrthoDB" id="194358at2759"/>
<dbReference type="InterPro" id="IPR017907">
    <property type="entry name" value="Znf_RING_CS"/>
</dbReference>
<keyword evidence="1" id="KW-0479">Metal-binding</keyword>
<evidence type="ECO:0000256" key="6">
    <source>
        <dbReference type="PROSITE-ProRule" id="PRU00175"/>
    </source>
</evidence>
<accession>A0A2J6TBN0</accession>
<keyword evidence="3" id="KW-0378">Hydrolase</keyword>
<dbReference type="AlphaFoldDB" id="A0A2J6TBN0"/>
<keyword evidence="5" id="KW-0443">Lipid metabolism</keyword>
<dbReference type="PANTHER" id="PTHR24185:SF1">
    <property type="entry name" value="CALCIUM-INDEPENDENT PHOSPHOLIPASE A2-GAMMA"/>
    <property type="match status" value="1"/>
</dbReference>
<dbReference type="SUPFAM" id="SSF52151">
    <property type="entry name" value="FabD/lysophospholipase-like"/>
    <property type="match status" value="1"/>
</dbReference>
<dbReference type="EMBL" id="KZ613790">
    <property type="protein sequence ID" value="PMD60393.1"/>
    <property type="molecule type" value="Genomic_DNA"/>
</dbReference>
<dbReference type="RefSeq" id="XP_024737297.1">
    <property type="nucleotide sequence ID" value="XM_024872448.1"/>
</dbReference>
<dbReference type="GO" id="GO:0047499">
    <property type="term" value="F:calcium-independent phospholipase A2 activity"/>
    <property type="evidence" value="ECO:0007669"/>
    <property type="project" value="TreeGrafter"/>
</dbReference>
<evidence type="ECO:0000259" key="7">
    <source>
        <dbReference type="PROSITE" id="PS50089"/>
    </source>
</evidence>
<dbReference type="InterPro" id="IPR027417">
    <property type="entry name" value="P-loop_NTPase"/>
</dbReference>
<dbReference type="Gene3D" id="3.40.1090.10">
    <property type="entry name" value="Cytosolic phospholipase A2 catalytic domain"/>
    <property type="match status" value="1"/>
</dbReference>
<dbReference type="PROSITE" id="PS00518">
    <property type="entry name" value="ZF_RING_1"/>
    <property type="match status" value="1"/>
</dbReference>
<protein>
    <recommendedName>
        <fullName evidence="7">RING-type domain-containing protein</fullName>
    </recommendedName>
</protein>
<dbReference type="GO" id="GO:0016042">
    <property type="term" value="P:lipid catabolic process"/>
    <property type="evidence" value="ECO:0007669"/>
    <property type="project" value="UniProtKB-KW"/>
</dbReference>
<dbReference type="InterPro" id="IPR016035">
    <property type="entry name" value="Acyl_Trfase/lysoPLipase"/>
</dbReference>
<keyword evidence="4" id="KW-0862">Zinc</keyword>
<dbReference type="STRING" id="1095630.A0A2J6TBN0"/>
<name>A0A2J6TBN0_9HELO</name>
<organism evidence="8 9">
    <name type="scientific">Hyaloscypha bicolor E</name>
    <dbReference type="NCBI Taxonomy" id="1095630"/>
    <lineage>
        <taxon>Eukaryota</taxon>
        <taxon>Fungi</taxon>
        <taxon>Dikarya</taxon>
        <taxon>Ascomycota</taxon>
        <taxon>Pezizomycotina</taxon>
        <taxon>Leotiomycetes</taxon>
        <taxon>Helotiales</taxon>
        <taxon>Hyaloscyphaceae</taxon>
        <taxon>Hyaloscypha</taxon>
        <taxon>Hyaloscypha bicolor</taxon>
    </lineage>
</organism>
<evidence type="ECO:0000256" key="4">
    <source>
        <dbReference type="ARBA" id="ARBA00022833"/>
    </source>
</evidence>
<feature type="domain" description="RING-type" evidence="7">
    <location>
        <begin position="631"/>
        <end position="675"/>
    </location>
</feature>
<evidence type="ECO:0000256" key="3">
    <source>
        <dbReference type="ARBA" id="ARBA00022801"/>
    </source>
</evidence>
<reference evidence="8 9" key="1">
    <citation type="submission" date="2016-04" db="EMBL/GenBank/DDBJ databases">
        <title>A degradative enzymes factory behind the ericoid mycorrhizal symbiosis.</title>
        <authorList>
            <consortium name="DOE Joint Genome Institute"/>
            <person name="Martino E."/>
            <person name="Morin E."/>
            <person name="Grelet G."/>
            <person name="Kuo A."/>
            <person name="Kohler A."/>
            <person name="Daghino S."/>
            <person name="Barry K."/>
            <person name="Choi C."/>
            <person name="Cichocki N."/>
            <person name="Clum A."/>
            <person name="Copeland A."/>
            <person name="Hainaut M."/>
            <person name="Haridas S."/>
            <person name="Labutti K."/>
            <person name="Lindquist E."/>
            <person name="Lipzen A."/>
            <person name="Khouja H.-R."/>
            <person name="Murat C."/>
            <person name="Ohm R."/>
            <person name="Olson A."/>
            <person name="Spatafora J."/>
            <person name="Veneault-Fourrey C."/>
            <person name="Henrissat B."/>
            <person name="Grigoriev I."/>
            <person name="Martin F."/>
            <person name="Perotto S."/>
        </authorList>
    </citation>
    <scope>NUCLEOTIDE SEQUENCE [LARGE SCALE GENOMIC DNA]</scope>
    <source>
        <strain evidence="8 9">E</strain>
    </source>
</reference>
<evidence type="ECO:0000313" key="8">
    <source>
        <dbReference type="EMBL" id="PMD60393.1"/>
    </source>
</evidence>
<dbReference type="GO" id="GO:0019369">
    <property type="term" value="P:arachidonate metabolic process"/>
    <property type="evidence" value="ECO:0007669"/>
    <property type="project" value="TreeGrafter"/>
</dbReference>
<evidence type="ECO:0000313" key="9">
    <source>
        <dbReference type="Proteomes" id="UP000235371"/>
    </source>
</evidence>
<dbReference type="Proteomes" id="UP000235371">
    <property type="component" value="Unassembled WGS sequence"/>
</dbReference>
<keyword evidence="2 6" id="KW-0863">Zinc-finger</keyword>
<keyword evidence="9" id="KW-1185">Reference proteome</keyword>
<sequence length="738" mass="83319">MATSTAQPQHYNQDCGFNFQSCTGSSAGLWWCVDCSTRICDGCWPVVPGHRDGATARDGQPHEKTDSRRHDRLREILNPPVTEDELERLHAADLETTWFGISKNRSHQPCLLDGGIYNSLVAQCPFHDGPKYPQLVSFIGQTNAGKSTLIKMLIDHAETQSNLASYASPVVGSSIHSRAPTSADVHLYADPRTYPSSRPQFYADAEGLDAGEEIPIGAPSRRKSKLHRTRGGGKRILEWARSAEQRERPYIVLELYPRLLYTFSDVVVFVLRNEKTFEKTGLVRLIEWGAASLETSVNQPTLPQLVIVVNAATVNVATQQEWDVDYATENLLRSVRPSLQKKTYFKNLAQSWSSKGWRIDSIDDLIRCYYSSFSVVRIPAEGRYTLLDRQIGALGHAINTCCKESFNAKRRANMLSNSDELSIFLHSAFDHFTRDLQTPFNFIEISRRNNPIPQNFGGHILQLAISLHKQDPEEDGKEIFHMLSCFVASSVLLDCVRHRKGLPYDHITDYDDYFHYALQEYCKYYSPCTFANDRGRCVNTRSAHESKGHQDQRGRIIASGSYQSDFTYDGYCDIWAENLDRDIVSCQRKLGELRDQAVSDENPALRLHKTAMDRFYRAFDTAKDFQSHTVCFSCLMGIPQHSLPCGHVLCTPCVKDYGRSLNSSEYILDRCPLHSDDSSWRDGCVIRFKPDLAGVRVLCLDGGGIRSIVELEVLRAIQKVVGDGIPIRAFFDLIVGTR</sequence>
<dbReference type="PANTHER" id="PTHR24185">
    <property type="entry name" value="CALCIUM-INDEPENDENT PHOSPHOLIPASE A2-GAMMA"/>
    <property type="match status" value="1"/>
</dbReference>
<dbReference type="GO" id="GO:0016020">
    <property type="term" value="C:membrane"/>
    <property type="evidence" value="ECO:0007669"/>
    <property type="project" value="TreeGrafter"/>
</dbReference>
<evidence type="ECO:0000256" key="5">
    <source>
        <dbReference type="ARBA" id="ARBA00022963"/>
    </source>
</evidence>
<dbReference type="PROSITE" id="PS50089">
    <property type="entry name" value="ZF_RING_2"/>
    <property type="match status" value="1"/>
</dbReference>
<dbReference type="SUPFAM" id="SSF52540">
    <property type="entry name" value="P-loop containing nucleoside triphosphate hydrolases"/>
    <property type="match status" value="1"/>
</dbReference>
<evidence type="ECO:0000256" key="1">
    <source>
        <dbReference type="ARBA" id="ARBA00022723"/>
    </source>
</evidence>
<keyword evidence="5" id="KW-0442">Lipid degradation</keyword>
<proteinExistence type="predicted"/>
<dbReference type="GO" id="GO:0008270">
    <property type="term" value="F:zinc ion binding"/>
    <property type="evidence" value="ECO:0007669"/>
    <property type="project" value="UniProtKB-KW"/>
</dbReference>
<dbReference type="GeneID" id="36580529"/>
<dbReference type="InterPro" id="IPR001841">
    <property type="entry name" value="Znf_RING"/>
</dbReference>
<dbReference type="InParanoid" id="A0A2J6TBN0"/>